<dbReference type="PANTHER" id="PTHR30461:SF26">
    <property type="entry name" value="RESOLVASE HOMOLOG YNEB"/>
    <property type="match status" value="1"/>
</dbReference>
<evidence type="ECO:0000256" key="1">
    <source>
        <dbReference type="ARBA" id="ARBA00009913"/>
    </source>
</evidence>
<gene>
    <name evidence="4" type="ORF">KQI75_02975</name>
</gene>
<evidence type="ECO:0000259" key="3">
    <source>
        <dbReference type="PROSITE" id="PS51736"/>
    </source>
</evidence>
<accession>A0ABS6EPU2</accession>
<keyword evidence="5" id="KW-1185">Reference proteome</keyword>
<evidence type="ECO:0000313" key="4">
    <source>
        <dbReference type="EMBL" id="MBU5489597.1"/>
    </source>
</evidence>
<organism evidence="4 5">
    <name type="scientific">Butyricicoccus intestinisimiae</name>
    <dbReference type="NCBI Taxonomy" id="2841509"/>
    <lineage>
        <taxon>Bacteria</taxon>
        <taxon>Bacillati</taxon>
        <taxon>Bacillota</taxon>
        <taxon>Clostridia</taxon>
        <taxon>Eubacteriales</taxon>
        <taxon>Butyricicoccaceae</taxon>
        <taxon>Butyricicoccus</taxon>
    </lineage>
</organism>
<dbReference type="PROSITE" id="PS00397">
    <property type="entry name" value="RECOMBINASES_1"/>
    <property type="match status" value="1"/>
</dbReference>
<feature type="domain" description="Resolvase/invertase-type recombinase catalytic" evidence="3">
    <location>
        <begin position="1"/>
        <end position="144"/>
    </location>
</feature>
<reference evidence="4 5" key="1">
    <citation type="submission" date="2021-06" db="EMBL/GenBank/DDBJ databases">
        <authorList>
            <person name="Sun Q."/>
            <person name="Li D."/>
        </authorList>
    </citation>
    <scope>NUCLEOTIDE SEQUENCE [LARGE SCALE GENOMIC DNA]</scope>
    <source>
        <strain evidence="4 5">MSJd-7</strain>
    </source>
</reference>
<comment type="similarity">
    <text evidence="1">Belongs to the site-specific recombinase resolvase family.</text>
</comment>
<dbReference type="Proteomes" id="UP000783588">
    <property type="component" value="Unassembled WGS sequence"/>
</dbReference>
<evidence type="ECO:0000313" key="5">
    <source>
        <dbReference type="Proteomes" id="UP000783588"/>
    </source>
</evidence>
<dbReference type="PROSITE" id="PS51736">
    <property type="entry name" value="RECOMBINASES_3"/>
    <property type="match status" value="1"/>
</dbReference>
<evidence type="ECO:0000256" key="2">
    <source>
        <dbReference type="PROSITE-ProRule" id="PRU10137"/>
    </source>
</evidence>
<dbReference type="CDD" id="cd03768">
    <property type="entry name" value="SR_ResInv"/>
    <property type="match status" value="1"/>
</dbReference>
<dbReference type="SMART" id="SM00857">
    <property type="entry name" value="Resolvase"/>
    <property type="match status" value="1"/>
</dbReference>
<dbReference type="EMBL" id="JAHLQI010000001">
    <property type="protein sequence ID" value="MBU5489597.1"/>
    <property type="molecule type" value="Genomic_DNA"/>
</dbReference>
<dbReference type="RefSeq" id="WP_216469189.1">
    <property type="nucleotide sequence ID" value="NZ_JAHLQI010000001.1"/>
</dbReference>
<sequence length="205" mass="23487">MKFFYARVSTADQNLARQLKAAEKYKPDQIFADKSSGKSFDRPEYQKLKAIICTEDELIIKSIDRLGRDRDGIQNELAWFRSHGVIVRIIDIPTTMIEFPAEQQWIGDMVCNILIEVLSCIAQQEREVINKRRQEGIDAMPIVNDHRVSSRTGRSIGRPPCRIDEALFLSLRAQNKAGKLTILECCQKLSISRGTWYNLCKKIGI</sequence>
<comment type="caution">
    <text evidence="4">The sequence shown here is derived from an EMBL/GenBank/DDBJ whole genome shotgun (WGS) entry which is preliminary data.</text>
</comment>
<feature type="active site" description="O-(5'-phospho-DNA)-serine intermediate" evidence="2">
    <location>
        <position position="9"/>
    </location>
</feature>
<dbReference type="PANTHER" id="PTHR30461">
    <property type="entry name" value="DNA-INVERTASE FROM LAMBDOID PROPHAGE"/>
    <property type="match status" value="1"/>
</dbReference>
<dbReference type="InterPro" id="IPR006119">
    <property type="entry name" value="Resolv_N"/>
</dbReference>
<dbReference type="InterPro" id="IPR050639">
    <property type="entry name" value="SSR_resolvase"/>
</dbReference>
<proteinExistence type="inferred from homology"/>
<dbReference type="Pfam" id="PF00239">
    <property type="entry name" value="Resolvase"/>
    <property type="match status" value="1"/>
</dbReference>
<name>A0ABS6EPU2_9FIRM</name>
<protein>
    <submittedName>
        <fullName evidence="4">Recombinase family protein</fullName>
    </submittedName>
</protein>
<dbReference type="InterPro" id="IPR006118">
    <property type="entry name" value="Recombinase_CS"/>
</dbReference>